<name>A0A1L6JA95_9SPHN</name>
<dbReference type="GO" id="GO:0012505">
    <property type="term" value="C:endomembrane system"/>
    <property type="evidence" value="ECO:0007669"/>
    <property type="project" value="TreeGrafter"/>
</dbReference>
<evidence type="ECO:0000313" key="5">
    <source>
        <dbReference type="Proteomes" id="UP000286681"/>
    </source>
</evidence>
<proteinExistence type="predicted"/>
<dbReference type="InterPro" id="IPR023631">
    <property type="entry name" value="Amidase_dom"/>
</dbReference>
<reference evidence="4" key="2">
    <citation type="submission" date="2016-12" db="EMBL/GenBank/DDBJ databases">
        <title>Whole genome sequencing of Sphingomonas sp. ABOJV.</title>
        <authorList>
            <person name="Conlan S."/>
            <person name="Thomas P.J."/>
            <person name="Mullikin J."/>
            <person name="Palmore T.N."/>
            <person name="Frank K.M."/>
            <person name="Segre J.A."/>
        </authorList>
    </citation>
    <scope>NUCLEOTIDE SEQUENCE [LARGE SCALE GENOMIC DNA]</scope>
    <source>
        <strain evidence="4">ABOJV</strain>
    </source>
</reference>
<sequence>MADLAVPAPHRATDAWAGTSALGIAAAIAAGETSARAQCELAIARIEADDGAVNAVVVRDFARALEAADRADAAVARGERRPFLGVPMTVKEAFDVTGLPTSWGFAHATNNIATSDAVVVQRMKAAGAVILGKTNVAPGLADWQSDNVVYGRTSNPRDLSRTAGGSSGGSAAALAAGFVTAEIGSDIGGSIRVPAAFCGVWGHKPSYELIDPYGHRFPGSDGASPPLGVVGPMARDAADLAAMLDILADTPLPRAGRFLGPGDKQILLLDSHPAAPTDPAIRGALDRLDAAANQAGIHIARSSDLLPDLAAQHRAYCKMLAITFARGAPGPNGEAASLSDWFDQLDAQARNRRIWSRLFDEFDAVVTPANVVTAFPHRDDPYNERRMTVDGQDTSYDAQLVWAGIATYPGLPATAFPAGTTADGLPVGLQVIADYRDDHRAIAIADLLHGVLQ</sequence>
<dbReference type="Proteomes" id="UP000286681">
    <property type="component" value="Unassembled WGS sequence"/>
</dbReference>
<dbReference type="InterPro" id="IPR052739">
    <property type="entry name" value="FAAH2"/>
</dbReference>
<dbReference type="Pfam" id="PF01425">
    <property type="entry name" value="Amidase"/>
    <property type="match status" value="2"/>
</dbReference>
<dbReference type="KEGG" id="skr:BRX40_10640"/>
<feature type="domain" description="Amidase" evidence="1">
    <location>
        <begin position="348"/>
        <end position="440"/>
    </location>
</feature>
<accession>A0A1L6JA95</accession>
<dbReference type="PANTHER" id="PTHR43372:SF4">
    <property type="entry name" value="FATTY-ACID AMIDE HYDROLASE 2"/>
    <property type="match status" value="1"/>
</dbReference>
<gene>
    <name evidence="2" type="ORF">BRX40_10640</name>
    <name evidence="3" type="ORF">CA257_08335</name>
</gene>
<evidence type="ECO:0000313" key="4">
    <source>
        <dbReference type="Proteomes" id="UP000185161"/>
    </source>
</evidence>
<dbReference type="SUPFAM" id="SSF75304">
    <property type="entry name" value="Amidase signature (AS) enzymes"/>
    <property type="match status" value="1"/>
</dbReference>
<reference evidence="2" key="1">
    <citation type="submission" date="2016-12" db="EMBL/GenBank/DDBJ databases">
        <title>Whole genome sequencing of Sphingomonas koreensis.</title>
        <authorList>
            <person name="Conlan S."/>
            <person name="Thomas P.J."/>
            <person name="Mullikin J."/>
            <person name="Palmore T.N."/>
            <person name="Frank K.M."/>
            <person name="Segre J.A."/>
        </authorList>
    </citation>
    <scope>NUCLEOTIDE SEQUENCE</scope>
    <source>
        <strain evidence="2">ABOJV</strain>
    </source>
</reference>
<keyword evidence="4" id="KW-1185">Reference proteome</keyword>
<dbReference type="InterPro" id="IPR036928">
    <property type="entry name" value="AS_sf"/>
</dbReference>
<dbReference type="EMBL" id="CP018820">
    <property type="protein sequence ID" value="APR52819.1"/>
    <property type="molecule type" value="Genomic_DNA"/>
</dbReference>
<dbReference type="OrthoDB" id="7490557at2"/>
<dbReference type="EMBL" id="QQWO01000006">
    <property type="protein sequence ID" value="RSV04073.1"/>
    <property type="molecule type" value="Genomic_DNA"/>
</dbReference>
<dbReference type="Gene3D" id="3.90.1300.10">
    <property type="entry name" value="Amidase signature (AS) domain"/>
    <property type="match status" value="1"/>
</dbReference>
<dbReference type="GeneID" id="44133018"/>
<dbReference type="Proteomes" id="UP000185161">
    <property type="component" value="Chromosome"/>
</dbReference>
<reference evidence="3 5" key="3">
    <citation type="submission" date="2018-07" db="EMBL/GenBank/DDBJ databases">
        <title>Genomic and Epidemiologic Investigation of an Indolent Hospital Outbreak.</title>
        <authorList>
            <person name="Johnson R.C."/>
            <person name="Deming C."/>
            <person name="Conlan S."/>
            <person name="Zellmer C.J."/>
            <person name="Michelin A.V."/>
            <person name="Lee-Lin S."/>
            <person name="Thomas P.J."/>
            <person name="Park M."/>
            <person name="Weingarten R.A."/>
            <person name="Less J."/>
            <person name="Dekker J.P."/>
            <person name="Frank K.M."/>
            <person name="Musser K.A."/>
            <person name="Mcquiston J.R."/>
            <person name="Henderson D.K."/>
            <person name="Lau A.F."/>
            <person name="Palmore T.N."/>
            <person name="Segre J.A."/>
        </authorList>
    </citation>
    <scope>NUCLEOTIDE SEQUENCE [LARGE SCALE GENOMIC DNA]</scope>
    <source>
        <strain evidence="3 5">SK-NIH.Env10_0317</strain>
    </source>
</reference>
<organism evidence="2 4">
    <name type="scientific">Sphingomonas koreensis</name>
    <dbReference type="NCBI Taxonomy" id="93064"/>
    <lineage>
        <taxon>Bacteria</taxon>
        <taxon>Pseudomonadati</taxon>
        <taxon>Pseudomonadota</taxon>
        <taxon>Alphaproteobacteria</taxon>
        <taxon>Sphingomonadales</taxon>
        <taxon>Sphingomonadaceae</taxon>
        <taxon>Sphingomonas</taxon>
    </lineage>
</organism>
<protein>
    <submittedName>
        <fullName evidence="3">Amidase</fullName>
    </submittedName>
</protein>
<evidence type="ECO:0000259" key="1">
    <source>
        <dbReference type="Pfam" id="PF01425"/>
    </source>
</evidence>
<evidence type="ECO:0000313" key="3">
    <source>
        <dbReference type="EMBL" id="RSV04073.1"/>
    </source>
</evidence>
<dbReference type="AlphaFoldDB" id="A0A1L6JA95"/>
<dbReference type="PANTHER" id="PTHR43372">
    <property type="entry name" value="FATTY-ACID AMIDE HYDROLASE"/>
    <property type="match status" value="1"/>
</dbReference>
<dbReference type="RefSeq" id="WP_075151557.1">
    <property type="nucleotide sequence ID" value="NZ_CP018820.1"/>
</dbReference>
<evidence type="ECO:0000313" key="2">
    <source>
        <dbReference type="EMBL" id="APR52819.1"/>
    </source>
</evidence>
<feature type="domain" description="Amidase" evidence="1">
    <location>
        <begin position="41"/>
        <end position="248"/>
    </location>
</feature>
<dbReference type="STRING" id="93064.BRX40_10640"/>